<dbReference type="RefSeq" id="WP_063260936.1">
    <property type="nucleotide sequence ID" value="NZ_LJKE01000043.1"/>
</dbReference>
<evidence type="ECO:0000313" key="1">
    <source>
        <dbReference type="EMBL" id="KZD66322.1"/>
    </source>
</evidence>
<proteinExistence type="predicted"/>
<organism evidence="1 2">
    <name type="scientific">Bacillus cereus</name>
    <dbReference type="NCBI Taxonomy" id="1396"/>
    <lineage>
        <taxon>Bacteria</taxon>
        <taxon>Bacillati</taxon>
        <taxon>Bacillota</taxon>
        <taxon>Bacilli</taxon>
        <taxon>Bacillales</taxon>
        <taxon>Bacillaceae</taxon>
        <taxon>Bacillus</taxon>
        <taxon>Bacillus cereus group</taxon>
    </lineage>
</organism>
<reference evidence="1 2" key="1">
    <citation type="submission" date="2015-09" db="EMBL/GenBank/DDBJ databases">
        <title>Bacillus cereus food isolates.</title>
        <authorList>
            <person name="Boekhorst J."/>
        </authorList>
    </citation>
    <scope>NUCLEOTIDE SEQUENCE [LARGE SCALE GENOMIC DNA]</scope>
    <source>
        <strain evidence="1 2">B4088</strain>
    </source>
</reference>
<evidence type="ECO:0000313" key="2">
    <source>
        <dbReference type="Proteomes" id="UP000076482"/>
    </source>
</evidence>
<sequence length="307" mass="35685">MSILFIGQNGSEKNEIIQTVIANDSRTDHSILILDYKNEHKNYSDISFPVDYVNPALEPLSLNDIKVLNAGYEKKSHLLYKKAEEILREYQQETPFNTTPFHELHSSLRKMRLIEESIDRLSFSWGRTEPQYSLEFHERIQTKRLKKHIPPSELVDSIIEAFNEGKVVSLTRLKKSVKTYQLRAITFLLLHRIIEKHDKPLTVVSSELSTLWNKGNTKLWMETMDVENVNWITSFKKVSDTPECLLPYTKHVGLFRIEDKQESLLLAKWGNGLADVRKIPKGTCKTFVRSEGEGEILWKRTNLTSIR</sequence>
<dbReference type="EMBL" id="LJKE01000043">
    <property type="protein sequence ID" value="KZD66322.1"/>
    <property type="molecule type" value="Genomic_DNA"/>
</dbReference>
<dbReference type="Proteomes" id="UP000076482">
    <property type="component" value="Unassembled WGS sequence"/>
</dbReference>
<dbReference type="PATRIC" id="fig|1396.535.peg.4398"/>
<protein>
    <submittedName>
        <fullName evidence="1">Uncharacterized protein</fullName>
    </submittedName>
</protein>
<dbReference type="AlphaFoldDB" id="A0A164P6E3"/>
<gene>
    <name evidence="1" type="ORF">B4088_2438</name>
</gene>
<name>A0A164P6E3_BACCE</name>
<comment type="caution">
    <text evidence="1">The sequence shown here is derived from an EMBL/GenBank/DDBJ whole genome shotgun (WGS) entry which is preliminary data.</text>
</comment>
<accession>A0A164P6E3</accession>